<evidence type="ECO:0000256" key="6">
    <source>
        <dbReference type="ARBA" id="ARBA00054396"/>
    </source>
</evidence>
<evidence type="ECO:0000313" key="10">
    <source>
        <dbReference type="Proteomes" id="UP001630127"/>
    </source>
</evidence>
<dbReference type="SMART" id="SM00512">
    <property type="entry name" value="Skp1"/>
    <property type="match status" value="1"/>
</dbReference>
<dbReference type="GO" id="GO:0005634">
    <property type="term" value="C:nucleus"/>
    <property type="evidence" value="ECO:0007669"/>
    <property type="project" value="UniProtKB-SubCell"/>
</dbReference>
<dbReference type="InterPro" id="IPR036296">
    <property type="entry name" value="SKP1-like_dim_sf"/>
</dbReference>
<dbReference type="InterPro" id="IPR016897">
    <property type="entry name" value="SKP1"/>
</dbReference>
<gene>
    <name evidence="9" type="ORF">ACH5RR_009271</name>
</gene>
<comment type="subcellular location">
    <subcellularLocation>
        <location evidence="1">Nucleus</location>
    </subcellularLocation>
</comment>
<keyword evidence="4" id="KW-0833">Ubl conjugation pathway</keyword>
<keyword evidence="5" id="KW-0539">Nucleus</keyword>
<dbReference type="InterPro" id="IPR011333">
    <property type="entry name" value="SKP1/BTB/POZ_sf"/>
</dbReference>
<protein>
    <recommendedName>
        <fullName evidence="11">SKP1-like protein</fullName>
    </recommendedName>
</protein>
<dbReference type="EMBL" id="JBJUIK010000004">
    <property type="protein sequence ID" value="KAL3529949.1"/>
    <property type="molecule type" value="Genomic_DNA"/>
</dbReference>
<evidence type="ECO:0000256" key="3">
    <source>
        <dbReference type="ARBA" id="ARBA00009993"/>
    </source>
</evidence>
<dbReference type="InterPro" id="IPR016073">
    <property type="entry name" value="Skp1_comp_POZ"/>
</dbReference>
<dbReference type="Proteomes" id="UP001630127">
    <property type="component" value="Unassembled WGS sequence"/>
</dbReference>
<dbReference type="Pfam" id="PF03931">
    <property type="entry name" value="Skp1_POZ"/>
    <property type="match status" value="1"/>
</dbReference>
<dbReference type="FunFam" id="3.30.710.10:FF:000170">
    <property type="entry name" value="SKP1-like protein 5"/>
    <property type="match status" value="1"/>
</dbReference>
<comment type="similarity">
    <text evidence="3">Belongs to the SKP1 family.</text>
</comment>
<evidence type="ECO:0008006" key="11">
    <source>
        <dbReference type="Google" id="ProtNLM"/>
    </source>
</evidence>
<dbReference type="CDD" id="cd18322">
    <property type="entry name" value="BTB_POZ_SKP1"/>
    <property type="match status" value="1"/>
</dbReference>
<evidence type="ECO:0000313" key="9">
    <source>
        <dbReference type="EMBL" id="KAL3529949.1"/>
    </source>
</evidence>
<dbReference type="Gene3D" id="3.30.710.10">
    <property type="entry name" value="Potassium Channel Kv1.1, Chain A"/>
    <property type="match status" value="1"/>
</dbReference>
<evidence type="ECO:0000256" key="2">
    <source>
        <dbReference type="ARBA" id="ARBA00004906"/>
    </source>
</evidence>
<evidence type="ECO:0000256" key="5">
    <source>
        <dbReference type="ARBA" id="ARBA00023242"/>
    </source>
</evidence>
<comment type="caution">
    <text evidence="9">The sequence shown here is derived from an EMBL/GenBank/DDBJ whole genome shotgun (WGS) entry which is preliminary data.</text>
</comment>
<evidence type="ECO:0000256" key="4">
    <source>
        <dbReference type="ARBA" id="ARBA00022786"/>
    </source>
</evidence>
<evidence type="ECO:0000256" key="1">
    <source>
        <dbReference type="ARBA" id="ARBA00004123"/>
    </source>
</evidence>
<dbReference type="SUPFAM" id="SSF81382">
    <property type="entry name" value="Skp1 dimerisation domain-like"/>
    <property type="match status" value="1"/>
</dbReference>
<accession>A0ABD3ADX4</accession>
<dbReference type="GO" id="GO:0009867">
    <property type="term" value="P:jasmonic acid mediated signaling pathway"/>
    <property type="evidence" value="ECO:0007669"/>
    <property type="project" value="UniProtKB-ARBA"/>
</dbReference>
<comment type="pathway">
    <text evidence="2">Protein modification; protein ubiquitination.</text>
</comment>
<evidence type="ECO:0000259" key="7">
    <source>
        <dbReference type="Pfam" id="PF01466"/>
    </source>
</evidence>
<dbReference type="Pfam" id="PF01466">
    <property type="entry name" value="Skp1"/>
    <property type="match status" value="1"/>
</dbReference>
<feature type="domain" description="SKP1 component POZ" evidence="8">
    <location>
        <begin position="201"/>
        <end position="260"/>
    </location>
</feature>
<feature type="domain" description="SKP1 component dimerisation" evidence="7">
    <location>
        <begin position="301"/>
        <end position="348"/>
    </location>
</feature>
<dbReference type="InterPro" id="IPR016072">
    <property type="entry name" value="Skp1_comp_dimer"/>
</dbReference>
<comment type="function">
    <text evidence="6">Involved in ubiquitination and subsequent proteasomal degradation of target proteins. Together with CUL1, RBX1 and a F-box protein, it forms a SCF E3 ubiquitin ligase complex. The functional specificity of this complex depends on the type of F-box protein. In the SCF complex, it serves as an adapter that links the F-box protein to CUL1.</text>
</comment>
<dbReference type="SUPFAM" id="SSF54695">
    <property type="entry name" value="POZ domain"/>
    <property type="match status" value="1"/>
</dbReference>
<sequence length="350" mass="40336">MYMDLNIVKQTIDDVALAFTIKESEQLDKLEIEHSAWLNIVFLEFEQLTEDLQVKEAKLASNQERSSVKSRFLWPIEDFATSFPDLEPLPPFHVRRASFSRLTNCHGECFHLAKRAKIPKGMLKEIERCNRKFLLGETDDRRRIHTVSRKVVCQPKENRGLGIHNPSIKQPWVISFGFFFDFDQSVEEKLIFCKTTMSSSKMIVLKSSDGETFELEEAVARESQTIKHMIEDNCANTCIPLPNVTSNILAKVIEYLNKHVATKPSSSDSEESLNTFDTDFVKVDHGTLLDLIMAANYLDIKSLLNLTCQTVADMIKDKKPEEIRAFFNIVNDYTPEEEEEVRRENAWAFE</sequence>
<evidence type="ECO:0000259" key="8">
    <source>
        <dbReference type="Pfam" id="PF03931"/>
    </source>
</evidence>
<dbReference type="InterPro" id="IPR001232">
    <property type="entry name" value="SKP1-like"/>
</dbReference>
<dbReference type="PANTHER" id="PTHR11165">
    <property type="entry name" value="SKP1"/>
    <property type="match status" value="1"/>
</dbReference>
<name>A0ABD3ADX4_9GENT</name>
<organism evidence="9 10">
    <name type="scientific">Cinchona calisaya</name>
    <dbReference type="NCBI Taxonomy" id="153742"/>
    <lineage>
        <taxon>Eukaryota</taxon>
        <taxon>Viridiplantae</taxon>
        <taxon>Streptophyta</taxon>
        <taxon>Embryophyta</taxon>
        <taxon>Tracheophyta</taxon>
        <taxon>Spermatophyta</taxon>
        <taxon>Magnoliopsida</taxon>
        <taxon>eudicotyledons</taxon>
        <taxon>Gunneridae</taxon>
        <taxon>Pentapetalae</taxon>
        <taxon>asterids</taxon>
        <taxon>lamiids</taxon>
        <taxon>Gentianales</taxon>
        <taxon>Rubiaceae</taxon>
        <taxon>Cinchonoideae</taxon>
        <taxon>Cinchoneae</taxon>
        <taxon>Cinchona</taxon>
    </lineage>
</organism>
<dbReference type="AlphaFoldDB" id="A0ABD3ADX4"/>
<proteinExistence type="inferred from homology"/>
<reference evidence="9 10" key="1">
    <citation type="submission" date="2024-11" db="EMBL/GenBank/DDBJ databases">
        <title>A near-complete genome assembly of Cinchona calisaya.</title>
        <authorList>
            <person name="Lian D.C."/>
            <person name="Zhao X.W."/>
            <person name="Wei L."/>
        </authorList>
    </citation>
    <scope>NUCLEOTIDE SEQUENCE [LARGE SCALE GENOMIC DNA]</scope>
    <source>
        <tissue evidence="9">Nenye</tissue>
    </source>
</reference>
<keyword evidence="10" id="KW-1185">Reference proteome</keyword>